<dbReference type="PIRSF" id="PIRSF037226">
    <property type="entry name" value="Amidohydrolase_ACY1L2_prd"/>
    <property type="match status" value="1"/>
</dbReference>
<evidence type="ECO:0000313" key="3">
    <source>
        <dbReference type="EMBL" id="MCB5445887.1"/>
    </source>
</evidence>
<dbReference type="EMBL" id="JAJBMB010000005">
    <property type="protein sequence ID" value="MCB5445887.1"/>
    <property type="molecule type" value="Genomic_DNA"/>
</dbReference>
<comment type="similarity">
    <text evidence="1">Belongs to the peptidase M20A family.</text>
</comment>
<dbReference type="Proteomes" id="UP001299409">
    <property type="component" value="Unassembled WGS sequence"/>
</dbReference>
<dbReference type="InterPro" id="IPR011650">
    <property type="entry name" value="Peptidase_M20_dimer"/>
</dbReference>
<dbReference type="SUPFAM" id="SSF55031">
    <property type="entry name" value="Bacterial exopeptidase dimerisation domain"/>
    <property type="match status" value="1"/>
</dbReference>
<reference evidence="3 4" key="1">
    <citation type="submission" date="2021-10" db="EMBL/GenBank/DDBJ databases">
        <title>Collection of gut derived symbiotic bacterial strains cultured from healthy donors.</title>
        <authorList>
            <person name="Lin H."/>
            <person name="Littmann E."/>
            <person name="Claire K."/>
            <person name="Pamer E."/>
        </authorList>
    </citation>
    <scope>NUCLEOTIDE SEQUENCE [LARGE SCALE GENOMIC DNA]</scope>
    <source>
        <strain evidence="3 4">MSK.17.68</strain>
    </source>
</reference>
<dbReference type="Gene3D" id="3.30.70.360">
    <property type="match status" value="1"/>
</dbReference>
<dbReference type="InterPro" id="IPR052030">
    <property type="entry name" value="Peptidase_M20/M20A_hydrolases"/>
</dbReference>
<dbReference type="SUPFAM" id="SSF53187">
    <property type="entry name" value="Zn-dependent exopeptidases"/>
    <property type="match status" value="1"/>
</dbReference>
<dbReference type="InterPro" id="IPR002933">
    <property type="entry name" value="Peptidase_M20"/>
</dbReference>
<keyword evidence="4" id="KW-1185">Reference proteome</keyword>
<comment type="caution">
    <text evidence="3">The sequence shown here is derived from an EMBL/GenBank/DDBJ whole genome shotgun (WGS) entry which is preliminary data.</text>
</comment>
<organism evidence="3 4">
    <name type="scientific">Intestinibacter bartlettii</name>
    <dbReference type="NCBI Taxonomy" id="261299"/>
    <lineage>
        <taxon>Bacteria</taxon>
        <taxon>Bacillati</taxon>
        <taxon>Bacillota</taxon>
        <taxon>Clostridia</taxon>
        <taxon>Peptostreptococcales</taxon>
        <taxon>Peptostreptococcaceae</taxon>
        <taxon>Intestinibacter</taxon>
    </lineage>
</organism>
<dbReference type="CDD" id="cd05672">
    <property type="entry name" value="M20_ACY1L2-like"/>
    <property type="match status" value="1"/>
</dbReference>
<dbReference type="InterPro" id="IPR017144">
    <property type="entry name" value="Xaa-Arg_dipeptidase"/>
</dbReference>
<dbReference type="PANTHER" id="PTHR30575">
    <property type="entry name" value="PEPTIDASE M20"/>
    <property type="match status" value="1"/>
</dbReference>
<dbReference type="NCBIfam" id="TIGR01891">
    <property type="entry name" value="amidohydrolases"/>
    <property type="match status" value="1"/>
</dbReference>
<feature type="domain" description="Peptidase M20 dimerisation" evidence="2">
    <location>
        <begin position="163"/>
        <end position="258"/>
    </location>
</feature>
<proteinExistence type="inferred from homology"/>
<protein>
    <recommendedName>
        <fullName evidence="1">Peptidase M20 domain-containing protein 2</fullName>
    </recommendedName>
</protein>
<evidence type="ECO:0000313" key="4">
    <source>
        <dbReference type="Proteomes" id="UP001299409"/>
    </source>
</evidence>
<accession>A0ABS8CWR0</accession>
<dbReference type="Pfam" id="PF01546">
    <property type="entry name" value="Peptidase_M20"/>
    <property type="match status" value="1"/>
</dbReference>
<name>A0ABS8CWR0_9FIRM</name>
<dbReference type="InterPro" id="IPR017439">
    <property type="entry name" value="Amidohydrolase"/>
</dbReference>
<sequence>MKEIILNKIDEIKDEIIDLSMDIYNNPEIAMEEFESSKKLASYLRTKGFDVEEKLAGMDTAFRATKKNGEGPKIAICAEYDALPYGHACGHHLIGTMSCAAGIGLAEALSEYAGEIAVIGTPAEEIGEGKPYLIDHNIFQYYDLAMMIHPFAETCIEPTISTIGGYDFTFIGKTSHAGAKPFDGINALDALVSFYNNVSVLRQQLKDGTRIHGIVLEGGSVVNSIPEKAVMRYEVRSEDMKYYHEVVDKVVNCAKAAALATGCELKYGPFERVCLGLKKNTTLANVFRSVMGEFNIEEHDQQNGGSTDMGDVSYTIPAIHPMVKFVENGADAHTLEFMNASIKPFAYNMLINGAKAMAMTGLEVLKNPAIVEKMKQEFNNK</sequence>
<dbReference type="Pfam" id="PF07687">
    <property type="entry name" value="M20_dimer"/>
    <property type="match status" value="1"/>
</dbReference>
<dbReference type="Gene3D" id="3.40.630.10">
    <property type="entry name" value="Zn peptidases"/>
    <property type="match status" value="1"/>
</dbReference>
<evidence type="ECO:0000256" key="1">
    <source>
        <dbReference type="PIRNR" id="PIRNR037226"/>
    </source>
</evidence>
<evidence type="ECO:0000259" key="2">
    <source>
        <dbReference type="Pfam" id="PF07687"/>
    </source>
</evidence>
<dbReference type="PANTHER" id="PTHR30575:SF0">
    <property type="entry name" value="XAA-ARG DIPEPTIDASE"/>
    <property type="match status" value="1"/>
</dbReference>
<dbReference type="InterPro" id="IPR036264">
    <property type="entry name" value="Bact_exopeptidase_dim_dom"/>
</dbReference>
<gene>
    <name evidence="3" type="ORF">LIP50_06675</name>
</gene>
<dbReference type="RefSeq" id="WP_226914644.1">
    <property type="nucleotide sequence ID" value="NZ_BAABXU010000001.1"/>
</dbReference>